<keyword evidence="1" id="KW-1133">Transmembrane helix</keyword>
<dbReference type="EMBL" id="DAASNA010000049">
    <property type="protein sequence ID" value="HAE6198082.1"/>
    <property type="molecule type" value="Genomic_DNA"/>
</dbReference>
<feature type="domain" description="Zona occludens toxin N-terminal" evidence="2">
    <location>
        <begin position="7"/>
        <end position="208"/>
    </location>
</feature>
<dbReference type="Pfam" id="PF05707">
    <property type="entry name" value="Zot"/>
    <property type="match status" value="1"/>
</dbReference>
<organism evidence="3">
    <name type="scientific">Salmonella enterica subsp. enterica serovar Lattenkamp</name>
    <dbReference type="NCBI Taxonomy" id="2564671"/>
    <lineage>
        <taxon>Bacteria</taxon>
        <taxon>Pseudomonadati</taxon>
        <taxon>Pseudomonadota</taxon>
        <taxon>Gammaproteobacteria</taxon>
        <taxon>Enterobacterales</taxon>
        <taxon>Enterobacteriaceae</taxon>
        <taxon>Salmonella</taxon>
    </lineage>
</organism>
<name>A0A5W2LW37_SALET</name>
<feature type="transmembrane region" description="Helical" evidence="1">
    <location>
        <begin position="230"/>
        <end position="249"/>
    </location>
</feature>
<reference evidence="3" key="2">
    <citation type="submission" date="2018-06" db="EMBL/GenBank/DDBJ databases">
        <authorList>
            <person name="Ashton P.M."/>
            <person name="Dallman T."/>
            <person name="Nair S."/>
            <person name="De Pinna E."/>
            <person name="Peters T."/>
            <person name="Grant K."/>
        </authorList>
    </citation>
    <scope>NUCLEOTIDE SEQUENCE [LARGE SCALE GENOMIC DNA]</scope>
    <source>
        <strain evidence="3">149361</strain>
    </source>
</reference>
<evidence type="ECO:0000259" key="2">
    <source>
        <dbReference type="Pfam" id="PF05707"/>
    </source>
</evidence>
<evidence type="ECO:0000313" key="3">
    <source>
        <dbReference type="EMBL" id="EBW4470237.1"/>
    </source>
</evidence>
<sequence>MAISGYIGLPGSGKSFECVSNVLLPAVKAGRRVVTNIIGVNPDVIYDYCVDTLGLDRASLGVVVVVDSKTMKLRDFFPYKNTNDETVTDTFCQPGDLIMADEAWRLWPKDSDVCTEHRSFFAEHRHFTNPLDGTSCDFVYMTQSLATVARYIRDRQDRTFRMKKLTALGLSTRYRVDVFEGSKTTKAALIQQYQCSYKKEIFPLYKSYDMENGQETVVDKRQSFLNGRFFFRYLFFPLALLTVGIYFLFNLYQKYMTTSEDKTETEQVSAAVPAPVNADNAFPVAGMTENFTASAAMARSSVSSTWRIGGRMVKGDLSYVVLVNVDGRVRMELLNGFSFNGLYMSGFVDGEKVTVWSGSLSGAGTGLLK</sequence>
<evidence type="ECO:0000313" key="4">
    <source>
        <dbReference type="EMBL" id="HAE6198082.1"/>
    </source>
</evidence>
<accession>A0A5W2LW37</accession>
<comment type="caution">
    <text evidence="3">The sequence shown here is derived from an EMBL/GenBank/DDBJ whole genome shotgun (WGS) entry which is preliminary data.</text>
</comment>
<proteinExistence type="predicted"/>
<gene>
    <name evidence="3" type="ORF">DPK62_17070</name>
    <name evidence="4" type="ORF">G4I95_005411</name>
</gene>
<dbReference type="EMBL" id="AAHIJD010000032">
    <property type="protein sequence ID" value="EBW4470237.1"/>
    <property type="molecule type" value="Genomic_DNA"/>
</dbReference>
<dbReference type="InterPro" id="IPR027417">
    <property type="entry name" value="P-loop_NTPase"/>
</dbReference>
<dbReference type="InterPro" id="IPR008900">
    <property type="entry name" value="Zot_N"/>
</dbReference>
<evidence type="ECO:0000256" key="1">
    <source>
        <dbReference type="SAM" id="Phobius"/>
    </source>
</evidence>
<reference evidence="4" key="1">
    <citation type="journal article" date="2018" name="Genome Biol.">
        <title>SKESA: strategic k-mer extension for scrupulous assemblies.</title>
        <authorList>
            <person name="Souvorov A."/>
            <person name="Agarwala R."/>
            <person name="Lipman D.J."/>
        </authorList>
    </citation>
    <scope>NUCLEOTIDE SEQUENCE</scope>
    <source>
        <strain evidence="4">10-8458</strain>
    </source>
</reference>
<reference evidence="4" key="3">
    <citation type="submission" date="2018-07" db="EMBL/GenBank/DDBJ databases">
        <authorList>
            <consortium name="NCBI Pathogen Detection Project"/>
        </authorList>
    </citation>
    <scope>NUCLEOTIDE SEQUENCE</scope>
    <source>
        <strain evidence="4">10-8458</strain>
    </source>
</reference>
<protein>
    <recommendedName>
        <fullName evidence="2">Zona occludens toxin N-terminal domain-containing protein</fullName>
    </recommendedName>
</protein>
<dbReference type="AlphaFoldDB" id="A0A5W2LW37"/>
<dbReference type="Gene3D" id="3.40.50.300">
    <property type="entry name" value="P-loop containing nucleotide triphosphate hydrolases"/>
    <property type="match status" value="1"/>
</dbReference>
<keyword evidence="1" id="KW-0472">Membrane</keyword>
<keyword evidence="1" id="KW-0812">Transmembrane</keyword>
<dbReference type="Proteomes" id="UP000839639">
    <property type="component" value="Unassembled WGS sequence"/>
</dbReference>